<evidence type="ECO:0000313" key="1">
    <source>
        <dbReference type="EMBL" id="KAK3707250.1"/>
    </source>
</evidence>
<dbReference type="EMBL" id="JAUTXU010000112">
    <property type="protein sequence ID" value="KAK3707250.1"/>
    <property type="molecule type" value="Genomic_DNA"/>
</dbReference>
<comment type="caution">
    <text evidence="1">The sequence shown here is derived from an EMBL/GenBank/DDBJ whole genome shotgun (WGS) entry which is preliminary data.</text>
</comment>
<sequence length="231" mass="26510">MQKEVSPQSEYVETLNVLVGPEEQLFTVHKDAICHKSPFFAAACSTQWAEHQDGTVRLQFVEPNTFKLYIHWVYTAQLDISIIELPFYEKLETQPQKHPAWEATCLRIHKASLLCKTYVAADVLLDRHLKNEVIDQLLGLSTYPLDAVSEDYVNYIWSNTHVNSGIRRCIADYLAPTTSARDAKVLSREALVDLVARLIELRDYPDLAYLPGFSDRCKYHEHVEGEKRCTP</sequence>
<organism evidence="1 2">
    <name type="scientific">Vermiconidia calcicola</name>
    <dbReference type="NCBI Taxonomy" id="1690605"/>
    <lineage>
        <taxon>Eukaryota</taxon>
        <taxon>Fungi</taxon>
        <taxon>Dikarya</taxon>
        <taxon>Ascomycota</taxon>
        <taxon>Pezizomycotina</taxon>
        <taxon>Dothideomycetes</taxon>
        <taxon>Dothideomycetidae</taxon>
        <taxon>Mycosphaerellales</taxon>
        <taxon>Extremaceae</taxon>
        <taxon>Vermiconidia</taxon>
    </lineage>
</organism>
<protein>
    <submittedName>
        <fullName evidence="1">Uncharacterized protein</fullName>
    </submittedName>
</protein>
<gene>
    <name evidence="1" type="ORF">LTR37_012251</name>
</gene>
<reference evidence="1" key="1">
    <citation type="submission" date="2023-07" db="EMBL/GenBank/DDBJ databases">
        <title>Black Yeasts Isolated from many extreme environments.</title>
        <authorList>
            <person name="Coleine C."/>
            <person name="Stajich J.E."/>
            <person name="Selbmann L."/>
        </authorList>
    </citation>
    <scope>NUCLEOTIDE SEQUENCE</scope>
    <source>
        <strain evidence="1">CCFEE 5714</strain>
    </source>
</reference>
<name>A0ACC3MZT9_9PEZI</name>
<evidence type="ECO:0000313" key="2">
    <source>
        <dbReference type="Proteomes" id="UP001281147"/>
    </source>
</evidence>
<keyword evidence="2" id="KW-1185">Reference proteome</keyword>
<accession>A0ACC3MZT9</accession>
<proteinExistence type="predicted"/>
<dbReference type="Proteomes" id="UP001281147">
    <property type="component" value="Unassembled WGS sequence"/>
</dbReference>